<feature type="compositionally biased region" description="Polar residues" evidence="1">
    <location>
        <begin position="36"/>
        <end position="45"/>
    </location>
</feature>
<organism evidence="3 4">
    <name type="scientific">Aspergillus cristatus</name>
    <name type="common">Chinese Fuzhuan brick tea-fermentation fungus</name>
    <name type="synonym">Eurotium cristatum</name>
    <dbReference type="NCBI Taxonomy" id="573508"/>
    <lineage>
        <taxon>Eukaryota</taxon>
        <taxon>Fungi</taxon>
        <taxon>Dikarya</taxon>
        <taxon>Ascomycota</taxon>
        <taxon>Pezizomycotina</taxon>
        <taxon>Eurotiomycetes</taxon>
        <taxon>Eurotiomycetidae</taxon>
        <taxon>Eurotiales</taxon>
        <taxon>Aspergillaceae</taxon>
        <taxon>Aspergillus</taxon>
        <taxon>Aspergillus subgen. Aspergillus</taxon>
    </lineage>
</organism>
<accession>A0A1E3B2C2</accession>
<evidence type="ECO:0000313" key="4">
    <source>
        <dbReference type="Proteomes" id="UP000094569"/>
    </source>
</evidence>
<dbReference type="GO" id="GO:0005525">
    <property type="term" value="F:GTP binding"/>
    <property type="evidence" value="ECO:0007669"/>
    <property type="project" value="InterPro"/>
</dbReference>
<name>A0A1E3B2C2_ASPCR</name>
<dbReference type="Gene3D" id="3.40.50.300">
    <property type="entry name" value="P-loop containing nucleotide triphosphate hydrolases"/>
    <property type="match status" value="1"/>
</dbReference>
<dbReference type="InterPro" id="IPR000795">
    <property type="entry name" value="T_Tr_GTP-bd_dom"/>
</dbReference>
<feature type="domain" description="Tr-type G" evidence="2">
    <location>
        <begin position="296"/>
        <end position="552"/>
    </location>
</feature>
<dbReference type="PANTHER" id="PTHR43721">
    <property type="entry name" value="ELONGATION FACTOR TU-RELATED"/>
    <property type="match status" value="1"/>
</dbReference>
<feature type="compositionally biased region" description="Polar residues" evidence="1">
    <location>
        <begin position="293"/>
        <end position="303"/>
    </location>
</feature>
<dbReference type="VEuPathDB" id="FungiDB:SI65_09598"/>
<dbReference type="GO" id="GO:0003924">
    <property type="term" value="F:GTPase activity"/>
    <property type="evidence" value="ECO:0007669"/>
    <property type="project" value="InterPro"/>
</dbReference>
<dbReference type="Proteomes" id="UP000094569">
    <property type="component" value="Unassembled WGS sequence"/>
</dbReference>
<comment type="caution">
    <text evidence="3">The sequence shown here is derived from an EMBL/GenBank/DDBJ whole genome shotgun (WGS) entry which is preliminary data.</text>
</comment>
<dbReference type="Pfam" id="PF00009">
    <property type="entry name" value="GTP_EFTU"/>
    <property type="match status" value="1"/>
</dbReference>
<dbReference type="GO" id="GO:0003746">
    <property type="term" value="F:translation elongation factor activity"/>
    <property type="evidence" value="ECO:0007669"/>
    <property type="project" value="TreeGrafter"/>
</dbReference>
<dbReference type="PANTHER" id="PTHR43721:SF30">
    <property type="entry name" value="TR-TYPE G DOMAIN-CONTAINING PROTEIN"/>
    <property type="match status" value="1"/>
</dbReference>
<protein>
    <recommendedName>
        <fullName evidence="2">Tr-type G domain-containing protein</fullName>
    </recommendedName>
</protein>
<dbReference type="InterPro" id="IPR027417">
    <property type="entry name" value="P-loop_NTPase"/>
</dbReference>
<evidence type="ECO:0000259" key="2">
    <source>
        <dbReference type="Pfam" id="PF00009"/>
    </source>
</evidence>
<dbReference type="OrthoDB" id="5342685at2759"/>
<evidence type="ECO:0000313" key="3">
    <source>
        <dbReference type="EMBL" id="ODM15102.1"/>
    </source>
</evidence>
<feature type="compositionally biased region" description="Polar residues" evidence="1">
    <location>
        <begin position="16"/>
        <end position="26"/>
    </location>
</feature>
<dbReference type="STRING" id="573508.A0A1E3B2C2"/>
<dbReference type="AlphaFoldDB" id="A0A1E3B2C2"/>
<keyword evidence="4" id="KW-1185">Reference proteome</keyword>
<dbReference type="EMBL" id="JXNT01000019">
    <property type="protein sequence ID" value="ODM15102.1"/>
    <property type="molecule type" value="Genomic_DNA"/>
</dbReference>
<dbReference type="InterPro" id="IPR050055">
    <property type="entry name" value="EF-Tu_GTPase"/>
</dbReference>
<dbReference type="SUPFAM" id="SSF52540">
    <property type="entry name" value="P-loop containing nucleoside triphosphate hydrolases"/>
    <property type="match status" value="1"/>
</dbReference>
<feature type="region of interest" description="Disordered" evidence="1">
    <location>
        <begin position="270"/>
        <end position="304"/>
    </location>
</feature>
<evidence type="ECO:0000256" key="1">
    <source>
        <dbReference type="SAM" id="MobiDB-lite"/>
    </source>
</evidence>
<feature type="region of interest" description="Disordered" evidence="1">
    <location>
        <begin position="1"/>
        <end position="68"/>
    </location>
</feature>
<reference evidence="3 4" key="1">
    <citation type="journal article" date="2016" name="BMC Genomics">
        <title>Comparative genomic and transcriptomic analyses of the Fuzhuan brick tea-fermentation fungus Aspergillus cristatus.</title>
        <authorList>
            <person name="Ge Y."/>
            <person name="Wang Y."/>
            <person name="Liu Y."/>
            <person name="Tan Y."/>
            <person name="Ren X."/>
            <person name="Zhang X."/>
            <person name="Hyde K.D."/>
            <person name="Liu Y."/>
            <person name="Liu Z."/>
        </authorList>
    </citation>
    <scope>NUCLEOTIDE SEQUENCE [LARGE SCALE GENOMIC DNA]</scope>
    <source>
        <strain evidence="3 4">GZAAS20.1005</strain>
    </source>
</reference>
<proteinExistence type="predicted"/>
<gene>
    <name evidence="3" type="ORF">SI65_09598</name>
</gene>
<sequence>MASIFTFDPDPPRVSSPWSISETSTPQPTPAGNRPTIRTRSSATLRSADHDSLSDYGISKLDPEPQEGPTEYKLHLLLRPRRLYTSMSTGHVVAGSYHSRANLSTSFPTTPSSYETAMKPQQTRSMHSRQERLQHLTTQLLWRLQQSSPFHSSTATNNLVLPVLPDMATQSDAPQRPARLLPGLEESQGALYEIGVADDGTFVGLTQDELEESLSNLQIMAGSLGCKVDVLRRVVVGGCEWEDDSVESHVESLWVAEALVSPDLDYYRAAPSEGDASGATEKKSVSEDDHSSTEQIRVSITGPSTAGKSSLLGTLTSSLLDNGRGKSRLSLLKHRHEISSGVTSSVAQELIGYTAGDSSGPVDVINYASGNVAAWDDFHAVSTGGRLAFVSDLPGSVRFSKSMLRGLISWAPHYVILCIPANCDDGTMPGSDGKPAEQTTEIDLALSYLELCIKLEVSILIAITKMDLASRVGLRNTLAKVLSVLKLSGKKPAMLPVSGSTDKVASLQRVGTAEGGEVRKVIDAMAGDVLLTVPIVLTSAVDGSGIEKLHAFLRYLPVPAKPSLRTIDLSKAHLQSPAGNVFDIDEVFAIPPSKVYSISSDQTPKENQGVVLCGLVRYGAISIGDELFVGPLLANPHWQHVRVVSVRNLRLPVRKLTEDQVGTVGIEPTSKPDEPSPHLGRIRKGTVLTSLPQPVPLHTGFVATFSSSEFASADSPPLLLGGNAIVYIANIRTAAKVTCVEPAENEVTSTPPSPAEPEFFNFDAGLDRGQSTGDTRERRNADVQKVIDSTDTVEQEDVHITFSFVTSLEWVEVGSRVLVMPGVSMSASSTPALGSGSGGLSGLEGFVGRVREVV</sequence>
<feature type="compositionally biased region" description="Basic and acidic residues" evidence="1">
    <location>
        <begin position="280"/>
        <end position="292"/>
    </location>
</feature>